<organism evidence="1 2">
    <name type="scientific">Chelatococcus sambhunathii</name>
    <dbReference type="NCBI Taxonomy" id="363953"/>
    <lineage>
        <taxon>Bacteria</taxon>
        <taxon>Pseudomonadati</taxon>
        <taxon>Pseudomonadota</taxon>
        <taxon>Alphaproteobacteria</taxon>
        <taxon>Hyphomicrobiales</taxon>
        <taxon>Chelatococcaceae</taxon>
        <taxon>Chelatococcus</taxon>
    </lineage>
</organism>
<sequence length="103" mass="11280">MELSDAEVEQLKSVLKQIMPVGARGRLAVQGNVDMRVASRWMTGEKRMPDDVVDWLRAQFAAAQAARPAEAVAALVEDLRARGVDDLVIGSHLADAIERLKNN</sequence>
<protein>
    <submittedName>
        <fullName evidence="1">Uncharacterized protein</fullName>
    </submittedName>
</protein>
<dbReference type="RefSeq" id="WP_309389378.1">
    <property type="nucleotide sequence ID" value="NZ_JADBEO010000007.1"/>
</dbReference>
<proteinExistence type="predicted"/>
<evidence type="ECO:0000313" key="2">
    <source>
        <dbReference type="Proteomes" id="UP001181622"/>
    </source>
</evidence>
<keyword evidence="2" id="KW-1185">Reference proteome</keyword>
<gene>
    <name evidence="1" type="ORF">IHQ68_04860</name>
</gene>
<dbReference type="Proteomes" id="UP001181622">
    <property type="component" value="Unassembled WGS sequence"/>
</dbReference>
<name>A0ABU1DCW4_9HYPH</name>
<dbReference type="EMBL" id="JADBEO010000007">
    <property type="protein sequence ID" value="MDR4305955.1"/>
    <property type="molecule type" value="Genomic_DNA"/>
</dbReference>
<reference evidence="1" key="1">
    <citation type="submission" date="2020-10" db="EMBL/GenBank/DDBJ databases">
        <authorList>
            <person name="Abbas A."/>
            <person name="Razzaq R."/>
            <person name="Waqas M."/>
            <person name="Abbas N."/>
            <person name="Nielsen T.K."/>
            <person name="Hansen L.H."/>
            <person name="Hussain S."/>
            <person name="Shahid M."/>
        </authorList>
    </citation>
    <scope>NUCLEOTIDE SEQUENCE</scope>
    <source>
        <strain evidence="1">S14</strain>
    </source>
</reference>
<comment type="caution">
    <text evidence="1">The sequence shown here is derived from an EMBL/GenBank/DDBJ whole genome shotgun (WGS) entry which is preliminary data.</text>
</comment>
<accession>A0ABU1DCW4</accession>
<evidence type="ECO:0000313" key="1">
    <source>
        <dbReference type="EMBL" id="MDR4305955.1"/>
    </source>
</evidence>